<gene>
    <name evidence="3" type="ORF">SAMN04488038_103221</name>
</gene>
<dbReference type="CDD" id="cd16329">
    <property type="entry name" value="LolA_like"/>
    <property type="match status" value="1"/>
</dbReference>
<dbReference type="InterPro" id="IPR010752">
    <property type="entry name" value="DUF1329"/>
</dbReference>
<dbReference type="Proteomes" id="UP000199233">
    <property type="component" value="Unassembled WGS sequence"/>
</dbReference>
<proteinExistence type="predicted"/>
<name>A0A1H9CXG0_9GAMM</name>
<feature type="signal peptide" evidence="2">
    <location>
        <begin position="1"/>
        <end position="38"/>
    </location>
</feature>
<protein>
    <recommendedName>
        <fullName evidence="5">Outer membrane lipoprotein-sorting protein</fullName>
    </recommendedName>
</protein>
<reference evidence="3 4" key="1">
    <citation type="submission" date="2016-10" db="EMBL/GenBank/DDBJ databases">
        <authorList>
            <person name="de Groot N.N."/>
        </authorList>
    </citation>
    <scope>NUCLEOTIDE SEQUENCE [LARGE SCALE GENOMIC DNA]</scope>
    <source>
        <strain evidence="3 4">DSM 25927</strain>
    </source>
</reference>
<keyword evidence="2" id="KW-0732">Signal</keyword>
<dbReference type="AlphaFoldDB" id="A0A1H9CXG0"/>
<evidence type="ECO:0000256" key="1">
    <source>
        <dbReference type="SAM" id="MobiDB-lite"/>
    </source>
</evidence>
<organism evidence="3 4">
    <name type="scientific">Solimonas aquatica</name>
    <dbReference type="NCBI Taxonomy" id="489703"/>
    <lineage>
        <taxon>Bacteria</taxon>
        <taxon>Pseudomonadati</taxon>
        <taxon>Pseudomonadota</taxon>
        <taxon>Gammaproteobacteria</taxon>
        <taxon>Nevskiales</taxon>
        <taxon>Nevskiaceae</taxon>
        <taxon>Solimonas</taxon>
    </lineage>
</organism>
<evidence type="ECO:0000313" key="3">
    <source>
        <dbReference type="EMBL" id="SEQ05902.1"/>
    </source>
</evidence>
<evidence type="ECO:0000256" key="2">
    <source>
        <dbReference type="SAM" id="SignalP"/>
    </source>
</evidence>
<dbReference type="STRING" id="489703.SAMN04488038_103221"/>
<feature type="compositionally biased region" description="Pro residues" evidence="1">
    <location>
        <begin position="70"/>
        <end position="81"/>
    </location>
</feature>
<feature type="compositionally biased region" description="Low complexity" evidence="1">
    <location>
        <begin position="43"/>
        <end position="54"/>
    </location>
</feature>
<dbReference type="Gene3D" id="2.50.20.10">
    <property type="entry name" value="Lipoprotein localisation LolA/LolB/LppX"/>
    <property type="match status" value="1"/>
</dbReference>
<dbReference type="Pfam" id="PF07044">
    <property type="entry name" value="DUF1329"/>
    <property type="match status" value="1"/>
</dbReference>
<dbReference type="OrthoDB" id="178023at2"/>
<feature type="region of interest" description="Disordered" evidence="1">
    <location>
        <begin position="477"/>
        <end position="500"/>
    </location>
</feature>
<evidence type="ECO:0000313" key="4">
    <source>
        <dbReference type="Proteomes" id="UP000199233"/>
    </source>
</evidence>
<feature type="compositionally biased region" description="Acidic residues" evidence="1">
    <location>
        <begin position="59"/>
        <end position="69"/>
    </location>
</feature>
<dbReference type="EMBL" id="FOFS01000003">
    <property type="protein sequence ID" value="SEQ05902.1"/>
    <property type="molecule type" value="Genomic_DNA"/>
</dbReference>
<feature type="chain" id="PRO_5011697877" description="Outer membrane lipoprotein-sorting protein" evidence="2">
    <location>
        <begin position="39"/>
        <end position="500"/>
    </location>
</feature>
<accession>A0A1H9CXG0</accession>
<sequence length="500" mass="55196">MIRRGGDSGAARSHRRRAAASFLSLITLAALLGGASVAAQAPAAAGPQAETSAPPQAEPDVDALPDEEQTPPPSAEPPKPVPLTVYGAQATGNDAGSIPAWSGGLSAPPSCWRGAGSRYCDPYPEDQPLYVVTADNLAQYAALLSPGQRALFAAYPKSWRMRVFATRRSFANPARIYAATEQNAGKAVLDGDVLSKAGEGVPFPQPANGAEVISNHRLRYRPLYSERQAAQFAVEANGDYLQVAVRELQRFAYGAPAYALDKAKGMLSQLAQIIEAPTRLAGSAMLIADMAQPQEMARNSWQRSPDEGSMRRAPNLAYDTPGQASMSLRSNDQIDSFFGPTDYYDFKLRGKQELLVPANSYALHDGKLSYHDIVGAHHLNPELLRYELRRVWVVDATVRRGLSHSYRHRRFYVDEDGWQIRIVDNSDEHGELWRLQEAHTLMAYDQLYEMPAALTVYDLRDRRYLVEALNNQEPEVRYPDLEPGDFKPSAISRRSRELQK</sequence>
<evidence type="ECO:0008006" key="5">
    <source>
        <dbReference type="Google" id="ProtNLM"/>
    </source>
</evidence>
<keyword evidence="4" id="KW-1185">Reference proteome</keyword>
<feature type="region of interest" description="Disordered" evidence="1">
    <location>
        <begin position="43"/>
        <end position="89"/>
    </location>
</feature>